<reference evidence="1" key="2">
    <citation type="journal article" date="2021" name="Genome Biol. Evol.">
        <title>Developing a high-quality reference genome for a parasitic bivalve with doubly uniparental inheritance (Bivalvia: Unionida).</title>
        <authorList>
            <person name="Smith C.H."/>
        </authorList>
    </citation>
    <scope>NUCLEOTIDE SEQUENCE</scope>
    <source>
        <strain evidence="1">CHS0354</strain>
        <tissue evidence="1">Mantle</tissue>
    </source>
</reference>
<feature type="non-terminal residue" evidence="1">
    <location>
        <position position="1"/>
    </location>
</feature>
<reference evidence="1" key="3">
    <citation type="submission" date="2023-05" db="EMBL/GenBank/DDBJ databases">
        <authorList>
            <person name="Smith C.H."/>
        </authorList>
    </citation>
    <scope>NUCLEOTIDE SEQUENCE</scope>
    <source>
        <strain evidence="1">CHS0354</strain>
        <tissue evidence="1">Mantle</tissue>
    </source>
</reference>
<comment type="caution">
    <text evidence="1">The sequence shown here is derived from an EMBL/GenBank/DDBJ whole genome shotgun (WGS) entry which is preliminary data.</text>
</comment>
<dbReference type="EMBL" id="JAEAOA010002164">
    <property type="protein sequence ID" value="KAK3590309.1"/>
    <property type="molecule type" value="Genomic_DNA"/>
</dbReference>
<evidence type="ECO:0000313" key="2">
    <source>
        <dbReference type="Proteomes" id="UP001195483"/>
    </source>
</evidence>
<organism evidence="1 2">
    <name type="scientific">Potamilus streckersoni</name>
    <dbReference type="NCBI Taxonomy" id="2493646"/>
    <lineage>
        <taxon>Eukaryota</taxon>
        <taxon>Metazoa</taxon>
        <taxon>Spiralia</taxon>
        <taxon>Lophotrochozoa</taxon>
        <taxon>Mollusca</taxon>
        <taxon>Bivalvia</taxon>
        <taxon>Autobranchia</taxon>
        <taxon>Heteroconchia</taxon>
        <taxon>Palaeoheterodonta</taxon>
        <taxon>Unionida</taxon>
        <taxon>Unionoidea</taxon>
        <taxon>Unionidae</taxon>
        <taxon>Ambleminae</taxon>
        <taxon>Lampsilini</taxon>
        <taxon>Potamilus</taxon>
    </lineage>
</organism>
<sequence>TSSQKYKVHCMSTQGEKRNRGYENRVKQGRSGTFCTLVANDKLEGKTMDPIIAMKQEYMIYYRAVNEKLKRRIVEFERYFRMYSMNNREVDTRTVHKIVVTFKKIKVQKHAVNNITNCLVKYDKGTNRSVIENSYQEEKIRVIQSAKHFHACTYVKDITKRIAGILEDLKHRNLISNLLTS</sequence>
<name>A0AAE0VU81_9BIVA</name>
<protein>
    <submittedName>
        <fullName evidence="1">Uncharacterized protein</fullName>
    </submittedName>
</protein>
<keyword evidence="2" id="KW-1185">Reference proteome</keyword>
<accession>A0AAE0VU81</accession>
<proteinExistence type="predicted"/>
<gene>
    <name evidence="1" type="ORF">CHS0354_036914</name>
</gene>
<dbReference type="Proteomes" id="UP001195483">
    <property type="component" value="Unassembled WGS sequence"/>
</dbReference>
<reference evidence="1" key="1">
    <citation type="journal article" date="2021" name="Genome Biol. Evol.">
        <title>A High-Quality Reference Genome for a Parasitic Bivalve with Doubly Uniparental Inheritance (Bivalvia: Unionida).</title>
        <authorList>
            <person name="Smith C.H."/>
        </authorList>
    </citation>
    <scope>NUCLEOTIDE SEQUENCE</scope>
    <source>
        <strain evidence="1">CHS0354</strain>
    </source>
</reference>
<evidence type="ECO:0000313" key="1">
    <source>
        <dbReference type="EMBL" id="KAK3590309.1"/>
    </source>
</evidence>
<dbReference type="AlphaFoldDB" id="A0AAE0VU81"/>